<evidence type="ECO:0000256" key="8">
    <source>
        <dbReference type="SAM" id="MobiDB-lite"/>
    </source>
</evidence>
<dbReference type="SUPFAM" id="SSF48726">
    <property type="entry name" value="Immunoglobulin"/>
    <property type="match status" value="2"/>
</dbReference>
<dbReference type="PROSITE" id="PS50835">
    <property type="entry name" value="IG_LIKE"/>
    <property type="match status" value="2"/>
</dbReference>
<accession>A0ABM1MZB8</accession>
<dbReference type="Gene3D" id="2.60.40.10">
    <property type="entry name" value="Immunoglobulins"/>
    <property type="match status" value="2"/>
</dbReference>
<evidence type="ECO:0000256" key="3">
    <source>
        <dbReference type="ARBA" id="ARBA00022692"/>
    </source>
</evidence>
<comment type="similarity">
    <text evidence="2">Belongs to the FAM187 family.</text>
</comment>
<keyword evidence="3 9" id="KW-0812">Transmembrane</keyword>
<keyword evidence="6 9" id="KW-0472">Membrane</keyword>
<gene>
    <name evidence="13" type="primary">LOC108565141</name>
</gene>
<evidence type="ECO:0000256" key="5">
    <source>
        <dbReference type="ARBA" id="ARBA00022989"/>
    </source>
</evidence>
<evidence type="ECO:0000256" key="7">
    <source>
        <dbReference type="ARBA" id="ARBA00023180"/>
    </source>
</evidence>
<evidence type="ECO:0000313" key="13">
    <source>
        <dbReference type="RefSeq" id="XP_017779918.1"/>
    </source>
</evidence>
<feature type="region of interest" description="Disordered" evidence="8">
    <location>
        <begin position="449"/>
        <end position="476"/>
    </location>
</feature>
<sequence>MIYPLLILLIFLKFTSSDDDTEITTESESFCRERNRLVSNDKDDLYNIVEAYEQEKVLLQCHFCNENDDDHPKIWYKLDMKNSSIKHEVKLGMENNMTLNRIRVTPDHTLIITNLTEHDAGEYFCRGLDGDEVENKYNFYIDVIGFNTVKPEIGSLSLWTKYQEETFEPINRLLTRSTTKEYDYLRLTLRISLEMVTEWDEAGPCEICGKPKGQGERSKKGHCKLKVSQVGNIKIVGKNYHEKLLLRATHVSCRSMALKYLVPGIYNGTSVVPDFIEVEKCDGLCNPDAEGVYKGWKSTKKSGFKYKKTFVLAEDAHLTLICPDSTLENQVTWKINGHTIKAGESVEPSNVEPKVTVDTFNTLYLYGVTKDEEGNYTCYVDEVRMQQVRVFVVSKAKLLTQAFVRHMMYLAFVLSLTLSCYCAGLIVTWTRRRRFKSYQQLREDLKRENKLLDEDDEESPYDAPPENTNVVKTSETVELLDERSNKNVKY</sequence>
<evidence type="ECO:0000313" key="12">
    <source>
        <dbReference type="Proteomes" id="UP000695000"/>
    </source>
</evidence>
<evidence type="ECO:0000256" key="9">
    <source>
        <dbReference type="SAM" id="Phobius"/>
    </source>
</evidence>
<evidence type="ECO:0000259" key="11">
    <source>
        <dbReference type="PROSITE" id="PS50835"/>
    </source>
</evidence>
<keyword evidence="12" id="KW-1185">Reference proteome</keyword>
<dbReference type="RefSeq" id="XP_017779918.1">
    <property type="nucleotide sequence ID" value="XM_017924429.1"/>
</dbReference>
<dbReference type="InterPro" id="IPR013151">
    <property type="entry name" value="Immunoglobulin_dom"/>
</dbReference>
<dbReference type="SMART" id="SM00409">
    <property type="entry name" value="IG"/>
    <property type="match status" value="2"/>
</dbReference>
<evidence type="ECO:0000256" key="10">
    <source>
        <dbReference type="SAM" id="SignalP"/>
    </source>
</evidence>
<keyword evidence="7" id="KW-0325">Glycoprotein</keyword>
<feature type="compositionally biased region" description="Polar residues" evidence="8">
    <location>
        <begin position="466"/>
        <end position="476"/>
    </location>
</feature>
<name>A0ABM1MZB8_NICVS</name>
<dbReference type="Proteomes" id="UP000695000">
    <property type="component" value="Unplaced"/>
</dbReference>
<dbReference type="Pfam" id="PF07686">
    <property type="entry name" value="V-set"/>
    <property type="match status" value="1"/>
</dbReference>
<proteinExistence type="inferred from homology"/>
<dbReference type="PANTHER" id="PTHR32178:SF6">
    <property type="entry name" value="IG-LIKE DOMAIN-CONTAINING PROTEIN"/>
    <property type="match status" value="1"/>
</dbReference>
<feature type="signal peptide" evidence="10">
    <location>
        <begin position="1"/>
        <end position="17"/>
    </location>
</feature>
<reference evidence="13" key="1">
    <citation type="submission" date="2025-08" db="UniProtKB">
        <authorList>
            <consortium name="RefSeq"/>
        </authorList>
    </citation>
    <scope>IDENTIFICATION</scope>
    <source>
        <tissue evidence="13">Whole Larva</tissue>
    </source>
</reference>
<feature type="chain" id="PRO_5046765485" evidence="10">
    <location>
        <begin position="18"/>
        <end position="490"/>
    </location>
</feature>
<dbReference type="InterPro" id="IPR007110">
    <property type="entry name" value="Ig-like_dom"/>
</dbReference>
<dbReference type="InterPro" id="IPR013106">
    <property type="entry name" value="Ig_V-set"/>
</dbReference>
<evidence type="ECO:0000256" key="6">
    <source>
        <dbReference type="ARBA" id="ARBA00023136"/>
    </source>
</evidence>
<dbReference type="InterPro" id="IPR003599">
    <property type="entry name" value="Ig_sub"/>
</dbReference>
<feature type="transmembrane region" description="Helical" evidence="9">
    <location>
        <begin position="407"/>
        <end position="429"/>
    </location>
</feature>
<evidence type="ECO:0000256" key="1">
    <source>
        <dbReference type="ARBA" id="ARBA00004479"/>
    </source>
</evidence>
<dbReference type="CDD" id="cd00096">
    <property type="entry name" value="Ig"/>
    <property type="match status" value="2"/>
</dbReference>
<dbReference type="InterPro" id="IPR039311">
    <property type="entry name" value="FAM187A/B"/>
</dbReference>
<dbReference type="GeneID" id="108565141"/>
<protein>
    <submittedName>
        <fullName evidence="13">Uncharacterized protein LOC108565141</fullName>
    </submittedName>
</protein>
<keyword evidence="4 10" id="KW-0732">Signal</keyword>
<organism evidence="12 13">
    <name type="scientific">Nicrophorus vespilloides</name>
    <name type="common">Boreal carrion beetle</name>
    <dbReference type="NCBI Taxonomy" id="110193"/>
    <lineage>
        <taxon>Eukaryota</taxon>
        <taxon>Metazoa</taxon>
        <taxon>Ecdysozoa</taxon>
        <taxon>Arthropoda</taxon>
        <taxon>Hexapoda</taxon>
        <taxon>Insecta</taxon>
        <taxon>Pterygota</taxon>
        <taxon>Neoptera</taxon>
        <taxon>Endopterygota</taxon>
        <taxon>Coleoptera</taxon>
        <taxon>Polyphaga</taxon>
        <taxon>Staphyliniformia</taxon>
        <taxon>Silphidae</taxon>
        <taxon>Nicrophorinae</taxon>
        <taxon>Nicrophorus</taxon>
    </lineage>
</organism>
<evidence type="ECO:0000256" key="4">
    <source>
        <dbReference type="ARBA" id="ARBA00022729"/>
    </source>
</evidence>
<dbReference type="Pfam" id="PF00047">
    <property type="entry name" value="ig"/>
    <property type="match status" value="1"/>
</dbReference>
<feature type="domain" description="Ig-like" evidence="11">
    <location>
        <begin position="53"/>
        <end position="126"/>
    </location>
</feature>
<dbReference type="InterPro" id="IPR013783">
    <property type="entry name" value="Ig-like_fold"/>
</dbReference>
<dbReference type="PANTHER" id="PTHR32178">
    <property type="entry name" value="FAM187"/>
    <property type="match status" value="1"/>
</dbReference>
<evidence type="ECO:0000256" key="2">
    <source>
        <dbReference type="ARBA" id="ARBA00008727"/>
    </source>
</evidence>
<feature type="domain" description="Ig-like" evidence="11">
    <location>
        <begin position="287"/>
        <end position="389"/>
    </location>
</feature>
<comment type="subcellular location">
    <subcellularLocation>
        <location evidence="1">Membrane</location>
        <topology evidence="1">Single-pass type I membrane protein</topology>
    </subcellularLocation>
</comment>
<keyword evidence="5 9" id="KW-1133">Transmembrane helix</keyword>
<dbReference type="InterPro" id="IPR036179">
    <property type="entry name" value="Ig-like_dom_sf"/>
</dbReference>